<evidence type="ECO:0000313" key="3">
    <source>
        <dbReference type="Proteomes" id="UP000664169"/>
    </source>
</evidence>
<dbReference type="OrthoDB" id="2896390at2759"/>
<keyword evidence="3" id="KW-1185">Reference proteome</keyword>
<feature type="compositionally biased region" description="Basic and acidic residues" evidence="1">
    <location>
        <begin position="179"/>
        <end position="189"/>
    </location>
</feature>
<evidence type="ECO:0000256" key="1">
    <source>
        <dbReference type="SAM" id="MobiDB-lite"/>
    </source>
</evidence>
<feature type="region of interest" description="Disordered" evidence="1">
    <location>
        <begin position="175"/>
        <end position="195"/>
    </location>
</feature>
<feature type="region of interest" description="Disordered" evidence="1">
    <location>
        <begin position="15"/>
        <end position="39"/>
    </location>
</feature>
<name>A0A8H3FWA8_9LECA</name>
<dbReference type="EMBL" id="CAJPDQ010000035">
    <property type="protein sequence ID" value="CAF9930419.1"/>
    <property type="molecule type" value="Genomic_DNA"/>
</dbReference>
<accession>A0A8H3FWA8</accession>
<proteinExistence type="predicted"/>
<dbReference type="AlphaFoldDB" id="A0A8H3FWA8"/>
<reference evidence="2" key="1">
    <citation type="submission" date="2021-03" db="EMBL/GenBank/DDBJ databases">
        <authorList>
            <person name="Tagirdzhanova G."/>
        </authorList>
    </citation>
    <scope>NUCLEOTIDE SEQUENCE</scope>
</reference>
<gene>
    <name evidence="2" type="ORF">GOMPHAMPRED_005648</name>
</gene>
<evidence type="ECO:0000313" key="2">
    <source>
        <dbReference type="EMBL" id="CAF9930419.1"/>
    </source>
</evidence>
<organism evidence="2 3">
    <name type="scientific">Gomphillus americanus</name>
    <dbReference type="NCBI Taxonomy" id="1940652"/>
    <lineage>
        <taxon>Eukaryota</taxon>
        <taxon>Fungi</taxon>
        <taxon>Dikarya</taxon>
        <taxon>Ascomycota</taxon>
        <taxon>Pezizomycotina</taxon>
        <taxon>Lecanoromycetes</taxon>
        <taxon>OSLEUM clade</taxon>
        <taxon>Ostropomycetidae</taxon>
        <taxon>Ostropales</taxon>
        <taxon>Graphidaceae</taxon>
        <taxon>Gomphilloideae</taxon>
        <taxon>Gomphillus</taxon>
    </lineage>
</organism>
<protein>
    <submittedName>
        <fullName evidence="2">Uncharacterized protein</fullName>
    </submittedName>
</protein>
<sequence length="195" mass="21651">MDTILKDQFSTLNTAISMNPAPSEPSAKPNQNTAPATPQKADALEIVKKLLASLETPGEEGRQMFLSTLAPRGLAIHARKPLVQRGSSRDNDDIEYEDFPEGFADRIPWTSERRMVEGLDGEPTVLVDHDVAMVWVPYYFTVDGRLSHVGTNICTLVCRDWDGEGEGKERWLVVSATDTAREPSDEDRKKHGARS</sequence>
<dbReference type="Proteomes" id="UP000664169">
    <property type="component" value="Unassembled WGS sequence"/>
</dbReference>
<comment type="caution">
    <text evidence="2">The sequence shown here is derived from an EMBL/GenBank/DDBJ whole genome shotgun (WGS) entry which is preliminary data.</text>
</comment>